<name>A0A512IVR0_9HYPH</name>
<evidence type="ECO:0000313" key="3">
    <source>
        <dbReference type="Proteomes" id="UP000321258"/>
    </source>
</evidence>
<gene>
    <name evidence="2" type="ORF">MHA02_41970</name>
</gene>
<sequence length="76" mass="8172">MDPDLKTQPDGRRRHGIGAAGEHTEARNAAGAPSVRLRGDVDQDLEVVERRAYERGIALDPGSVDVTARQAHILGC</sequence>
<feature type="compositionally biased region" description="Basic and acidic residues" evidence="1">
    <location>
        <begin position="1"/>
        <end position="11"/>
    </location>
</feature>
<dbReference type="AlphaFoldDB" id="A0A512IVR0"/>
<evidence type="ECO:0000256" key="1">
    <source>
        <dbReference type="SAM" id="MobiDB-lite"/>
    </source>
</evidence>
<protein>
    <submittedName>
        <fullName evidence="2">Uncharacterized protein</fullName>
    </submittedName>
</protein>
<evidence type="ECO:0000313" key="2">
    <source>
        <dbReference type="EMBL" id="GEP01810.1"/>
    </source>
</evidence>
<feature type="region of interest" description="Disordered" evidence="1">
    <location>
        <begin position="1"/>
        <end position="34"/>
    </location>
</feature>
<keyword evidence="3" id="KW-1185">Reference proteome</keyword>
<comment type="caution">
    <text evidence="2">The sequence shown here is derived from an EMBL/GenBank/DDBJ whole genome shotgun (WGS) entry which is preliminary data.</text>
</comment>
<reference evidence="2 3" key="1">
    <citation type="submission" date="2019-07" db="EMBL/GenBank/DDBJ databases">
        <title>Whole genome shotgun sequence of Methylobacterium haplocladii NBRC 107714.</title>
        <authorList>
            <person name="Hosoyama A."/>
            <person name="Uohara A."/>
            <person name="Ohji S."/>
            <person name="Ichikawa N."/>
        </authorList>
    </citation>
    <scope>NUCLEOTIDE SEQUENCE [LARGE SCALE GENOMIC DNA]</scope>
    <source>
        <strain evidence="2 3">NBRC 107714</strain>
    </source>
</reference>
<dbReference type="Proteomes" id="UP000321258">
    <property type="component" value="Unassembled WGS sequence"/>
</dbReference>
<proteinExistence type="predicted"/>
<dbReference type="EMBL" id="BJZT01000054">
    <property type="protein sequence ID" value="GEP01810.1"/>
    <property type="molecule type" value="Genomic_DNA"/>
</dbReference>
<accession>A0A512IVR0</accession>
<organism evidence="2 3">
    <name type="scientific">Methylobacterium haplocladii</name>
    <dbReference type="NCBI Taxonomy" id="1176176"/>
    <lineage>
        <taxon>Bacteria</taxon>
        <taxon>Pseudomonadati</taxon>
        <taxon>Pseudomonadota</taxon>
        <taxon>Alphaproteobacteria</taxon>
        <taxon>Hyphomicrobiales</taxon>
        <taxon>Methylobacteriaceae</taxon>
        <taxon>Methylobacterium</taxon>
    </lineage>
</organism>